<reference evidence="2 3" key="1">
    <citation type="submission" date="2018-05" db="EMBL/GenBank/DDBJ databases">
        <title>Draft genome of Methanospirillum stamsii Pt1.</title>
        <authorList>
            <person name="Dueholm M.S."/>
            <person name="Nielsen P.H."/>
            <person name="Bakmann L.F."/>
            <person name="Otzen D.E."/>
        </authorList>
    </citation>
    <scope>NUCLEOTIDE SEQUENCE [LARGE SCALE GENOMIC DNA]</scope>
    <source>
        <strain evidence="2 3">Pt1</strain>
    </source>
</reference>
<comment type="caution">
    <text evidence="2">The sequence shown here is derived from an EMBL/GenBank/DDBJ whole genome shotgun (WGS) entry which is preliminary data.</text>
</comment>
<dbReference type="InterPro" id="IPR002791">
    <property type="entry name" value="ARMT1-like_metal-bd"/>
</dbReference>
<dbReference type="InterPro" id="IPR036075">
    <property type="entry name" value="ARMT-1-like_metal-bd_sf"/>
</dbReference>
<dbReference type="SUPFAM" id="SSF111321">
    <property type="entry name" value="AF1104-like"/>
    <property type="match status" value="1"/>
</dbReference>
<accession>A0A2V2MZ98</accession>
<organism evidence="2 3">
    <name type="scientific">Methanospirillum stamsii</name>
    <dbReference type="NCBI Taxonomy" id="1277351"/>
    <lineage>
        <taxon>Archaea</taxon>
        <taxon>Methanobacteriati</taxon>
        <taxon>Methanobacteriota</taxon>
        <taxon>Stenosarchaea group</taxon>
        <taxon>Methanomicrobia</taxon>
        <taxon>Methanomicrobiales</taxon>
        <taxon>Methanospirillaceae</taxon>
        <taxon>Methanospirillum</taxon>
    </lineage>
</organism>
<dbReference type="OrthoDB" id="359165at2157"/>
<proteinExistence type="predicted"/>
<dbReference type="Pfam" id="PF01937">
    <property type="entry name" value="ARMT1-like_dom"/>
    <property type="match status" value="1"/>
</dbReference>
<evidence type="ECO:0000313" key="3">
    <source>
        <dbReference type="Proteomes" id="UP000245934"/>
    </source>
</evidence>
<dbReference type="PIRSF" id="PIRSF006593">
    <property type="entry name" value="UCP006593"/>
    <property type="match status" value="1"/>
</dbReference>
<feature type="domain" description="Damage-control phosphatase ARMT1-like metal-binding" evidence="1">
    <location>
        <begin position="5"/>
        <end position="279"/>
    </location>
</feature>
<dbReference type="EMBL" id="QGMZ01000039">
    <property type="protein sequence ID" value="PWR70736.1"/>
    <property type="molecule type" value="Genomic_DNA"/>
</dbReference>
<protein>
    <recommendedName>
        <fullName evidence="1">Damage-control phosphatase ARMT1-like metal-binding domain-containing protein</fullName>
    </recommendedName>
</protein>
<evidence type="ECO:0000313" key="2">
    <source>
        <dbReference type="EMBL" id="PWR70736.1"/>
    </source>
</evidence>
<dbReference type="AlphaFoldDB" id="A0A2V2MZ98"/>
<sequence>MKHDPRCFECLFSRVDLEIKLAETETRKKEEIYDHAKEIIRFLESTPWTHPMIASALHRAMYQRLGVSDPFYALKQASEEVSLTIIDTVLSDLTNFREFVLASVIGNMFDYGVKGHEVSDDFVSFFNTEFASGLAIDDTERILPLCNDVVYFTDNCGEIVFDRALIKWLKDQGSKVTLVVREKPILNDATIEDAKRINLDSIADTILTTGAGVELGIRFDLMPDEVMKAIDTCSIIISKGMANYESLREENGLVPVAYLLCAKCEPIAEELGVNRGDKIALLRNH</sequence>
<evidence type="ECO:0000259" key="1">
    <source>
        <dbReference type="Pfam" id="PF01937"/>
    </source>
</evidence>
<keyword evidence="3" id="KW-1185">Reference proteome</keyword>
<dbReference type="Gene3D" id="1.10.285.20">
    <property type="entry name" value="Uncharacterised protein PF01937, DUF89, domain 2"/>
    <property type="match status" value="1"/>
</dbReference>
<dbReference type="Gene3D" id="1.10.8.380">
    <property type="entry name" value="Uncharacterised protein PF01937, DUF89, domain 1"/>
    <property type="match status" value="1"/>
</dbReference>
<gene>
    <name evidence="2" type="ORF">DLD82_14645</name>
</gene>
<dbReference type="Gene3D" id="3.40.50.10880">
    <property type="entry name" value="Uncharacterised protein PF01937, DUF89, domain 3"/>
    <property type="match status" value="1"/>
</dbReference>
<name>A0A2V2MZ98_9EURY</name>
<dbReference type="InterPro" id="IPR014444">
    <property type="entry name" value="PH1575-like"/>
</dbReference>
<dbReference type="RefSeq" id="WP_109941871.1">
    <property type="nucleotide sequence ID" value="NZ_CP176366.1"/>
</dbReference>
<dbReference type="Proteomes" id="UP000245934">
    <property type="component" value="Unassembled WGS sequence"/>
</dbReference>
<dbReference type="GeneID" id="97608132"/>